<evidence type="ECO:0000313" key="2">
    <source>
        <dbReference type="Proteomes" id="UP000299102"/>
    </source>
</evidence>
<reference evidence="1 2" key="1">
    <citation type="journal article" date="2019" name="Commun. Biol.">
        <title>The bagworm genome reveals a unique fibroin gene that provides high tensile strength.</title>
        <authorList>
            <person name="Kono N."/>
            <person name="Nakamura H."/>
            <person name="Ohtoshi R."/>
            <person name="Tomita M."/>
            <person name="Numata K."/>
            <person name="Arakawa K."/>
        </authorList>
    </citation>
    <scope>NUCLEOTIDE SEQUENCE [LARGE SCALE GENOMIC DNA]</scope>
</reference>
<comment type="caution">
    <text evidence="1">The sequence shown here is derived from an EMBL/GenBank/DDBJ whole genome shotgun (WGS) entry which is preliminary data.</text>
</comment>
<dbReference type="Proteomes" id="UP000299102">
    <property type="component" value="Unassembled WGS sequence"/>
</dbReference>
<gene>
    <name evidence="1" type="ORF">EVAR_61062_1</name>
</gene>
<accession>A0A4C1Z712</accession>
<protein>
    <submittedName>
        <fullName evidence="1">Uncharacterized protein</fullName>
    </submittedName>
</protein>
<dbReference type="EMBL" id="BGZK01001632">
    <property type="protein sequence ID" value="GBP83668.1"/>
    <property type="molecule type" value="Genomic_DNA"/>
</dbReference>
<name>A0A4C1Z712_EUMVA</name>
<proteinExistence type="predicted"/>
<sequence length="125" mass="14652">MSVMMRLEFMFRIHGTKYKVRNSSINSRMRNIFAVRKLHLFLRRRVLQPQGHVTMGTAAMLKFYTAKIVRHAVFTERTLLQLEHVDYTIAVEYAAWQSSLRISCRLSVLLPEYACVLLSSTDNDR</sequence>
<dbReference type="AlphaFoldDB" id="A0A4C1Z712"/>
<evidence type="ECO:0000313" key="1">
    <source>
        <dbReference type="EMBL" id="GBP83668.1"/>
    </source>
</evidence>
<keyword evidence="2" id="KW-1185">Reference proteome</keyword>
<organism evidence="1 2">
    <name type="scientific">Eumeta variegata</name>
    <name type="common">Bagworm moth</name>
    <name type="synonym">Eumeta japonica</name>
    <dbReference type="NCBI Taxonomy" id="151549"/>
    <lineage>
        <taxon>Eukaryota</taxon>
        <taxon>Metazoa</taxon>
        <taxon>Ecdysozoa</taxon>
        <taxon>Arthropoda</taxon>
        <taxon>Hexapoda</taxon>
        <taxon>Insecta</taxon>
        <taxon>Pterygota</taxon>
        <taxon>Neoptera</taxon>
        <taxon>Endopterygota</taxon>
        <taxon>Lepidoptera</taxon>
        <taxon>Glossata</taxon>
        <taxon>Ditrysia</taxon>
        <taxon>Tineoidea</taxon>
        <taxon>Psychidae</taxon>
        <taxon>Oiketicinae</taxon>
        <taxon>Eumeta</taxon>
    </lineage>
</organism>